<evidence type="ECO:0000256" key="2">
    <source>
        <dbReference type="ARBA" id="ARBA00023012"/>
    </source>
</evidence>
<keyword evidence="3" id="KW-0687">Ribonucleoprotein</keyword>
<keyword evidence="1" id="KW-0689">Ribosomal protein</keyword>
<dbReference type="PROSITE" id="PS50894">
    <property type="entry name" value="HPT"/>
    <property type="match status" value="1"/>
</dbReference>
<dbReference type="Pfam" id="PF01627">
    <property type="entry name" value="Hpt"/>
    <property type="match status" value="1"/>
</dbReference>
<evidence type="ECO:0000256" key="3">
    <source>
        <dbReference type="ARBA" id="ARBA00023274"/>
    </source>
</evidence>
<keyword evidence="2" id="KW-0902">Two-component regulatory system</keyword>
<dbReference type="PANTHER" id="PTHR43395:SF1">
    <property type="entry name" value="CHEMOTAXIS PROTEIN CHEA"/>
    <property type="match status" value="1"/>
</dbReference>
<gene>
    <name evidence="6" type="ORF">H3H37_24045</name>
</gene>
<evidence type="ECO:0000256" key="1">
    <source>
        <dbReference type="ARBA" id="ARBA00022980"/>
    </source>
</evidence>
<sequence>MDDMLKDFVVEAMDLAVNVEEHLLRLERDPENKETLNAVFRSFHTIKGGAGFMNLPALVAACHLTENLFDALRTGAAPVTPLAIEAALQASGFVADQLAELSNGAEPDTLPAMPGDLEAILKDAIEGKGDAPKAAAKPAAAPAPAAAAPAAAVAAPAAAPAAVSDDGLDWEGMYMS</sequence>
<organism evidence="6 7">
    <name type="scientific">Rugamonas brunnea</name>
    <dbReference type="NCBI Taxonomy" id="2758569"/>
    <lineage>
        <taxon>Bacteria</taxon>
        <taxon>Pseudomonadati</taxon>
        <taxon>Pseudomonadota</taxon>
        <taxon>Betaproteobacteria</taxon>
        <taxon>Burkholderiales</taxon>
        <taxon>Oxalobacteraceae</taxon>
        <taxon>Telluria group</taxon>
        <taxon>Rugamonas</taxon>
    </lineage>
</organism>
<keyword evidence="7" id="KW-1185">Reference proteome</keyword>
<dbReference type="PANTHER" id="PTHR43395">
    <property type="entry name" value="SENSOR HISTIDINE KINASE CHEA"/>
    <property type="match status" value="1"/>
</dbReference>
<dbReference type="RefSeq" id="WP_182167278.1">
    <property type="nucleotide sequence ID" value="NZ_JACEZT010000025.1"/>
</dbReference>
<dbReference type="AlphaFoldDB" id="A0A7W2IE57"/>
<dbReference type="InterPro" id="IPR008207">
    <property type="entry name" value="Sig_transdc_His_kin_Hpt_dom"/>
</dbReference>
<feature type="domain" description="HPt" evidence="5">
    <location>
        <begin position="1"/>
        <end position="105"/>
    </location>
</feature>
<dbReference type="CDD" id="cd00088">
    <property type="entry name" value="HPT"/>
    <property type="match status" value="1"/>
</dbReference>
<dbReference type="InterPro" id="IPR036641">
    <property type="entry name" value="HPT_dom_sf"/>
</dbReference>
<dbReference type="EMBL" id="JACEZT010000025">
    <property type="protein sequence ID" value="MBA5640139.1"/>
    <property type="molecule type" value="Genomic_DNA"/>
</dbReference>
<dbReference type="GO" id="GO:1990904">
    <property type="term" value="C:ribonucleoprotein complex"/>
    <property type="evidence" value="ECO:0007669"/>
    <property type="project" value="UniProtKB-KW"/>
</dbReference>
<keyword evidence="4" id="KW-0597">Phosphoprotein</keyword>
<dbReference type="SMART" id="SM00073">
    <property type="entry name" value="HPT"/>
    <property type="match status" value="1"/>
</dbReference>
<proteinExistence type="predicted"/>
<evidence type="ECO:0000313" key="7">
    <source>
        <dbReference type="Proteomes" id="UP000534388"/>
    </source>
</evidence>
<dbReference type="GO" id="GO:0004672">
    <property type="term" value="F:protein kinase activity"/>
    <property type="evidence" value="ECO:0007669"/>
    <property type="project" value="UniProtKB-ARBA"/>
</dbReference>
<reference evidence="6 7" key="1">
    <citation type="submission" date="2020-07" db="EMBL/GenBank/DDBJ databases">
        <title>Novel species isolated from subtropical streams in China.</title>
        <authorList>
            <person name="Lu H."/>
        </authorList>
    </citation>
    <scope>NUCLEOTIDE SEQUENCE [LARGE SCALE GENOMIC DNA]</scope>
    <source>
        <strain evidence="6 7">LX20W</strain>
    </source>
</reference>
<feature type="modified residue" description="Phosphohistidine" evidence="4">
    <location>
        <position position="44"/>
    </location>
</feature>
<dbReference type="InterPro" id="IPR051315">
    <property type="entry name" value="Bact_Chemotaxis_CheA"/>
</dbReference>
<comment type="caution">
    <text evidence="6">The sequence shown here is derived from an EMBL/GenBank/DDBJ whole genome shotgun (WGS) entry which is preliminary data.</text>
</comment>
<dbReference type="GO" id="GO:0000160">
    <property type="term" value="P:phosphorelay signal transduction system"/>
    <property type="evidence" value="ECO:0007669"/>
    <property type="project" value="UniProtKB-KW"/>
</dbReference>
<dbReference type="GO" id="GO:0005840">
    <property type="term" value="C:ribosome"/>
    <property type="evidence" value="ECO:0007669"/>
    <property type="project" value="UniProtKB-KW"/>
</dbReference>
<dbReference type="GO" id="GO:0003735">
    <property type="term" value="F:structural constituent of ribosome"/>
    <property type="evidence" value="ECO:0007669"/>
    <property type="project" value="InterPro"/>
</dbReference>
<dbReference type="InterPro" id="IPR001859">
    <property type="entry name" value="Ribosomal_P1/P2_euk"/>
</dbReference>
<name>A0A7W2IE57_9BURK</name>
<feature type="non-terminal residue" evidence="6">
    <location>
        <position position="176"/>
    </location>
</feature>
<dbReference type="Gene3D" id="1.20.120.160">
    <property type="entry name" value="HPT domain"/>
    <property type="match status" value="1"/>
</dbReference>
<accession>A0A7W2IE57</accession>
<protein>
    <submittedName>
        <fullName evidence="6">Hpt domain-containing protein</fullName>
    </submittedName>
</protein>
<dbReference type="GO" id="GO:0006412">
    <property type="term" value="P:translation"/>
    <property type="evidence" value="ECO:0007669"/>
    <property type="project" value="InterPro"/>
</dbReference>
<evidence type="ECO:0000259" key="5">
    <source>
        <dbReference type="PROSITE" id="PS50894"/>
    </source>
</evidence>
<dbReference type="SUPFAM" id="SSF47226">
    <property type="entry name" value="Histidine-containing phosphotransfer domain, HPT domain"/>
    <property type="match status" value="1"/>
</dbReference>
<dbReference type="PRINTS" id="PR00456">
    <property type="entry name" value="RIBOSOMALP2"/>
</dbReference>
<evidence type="ECO:0000256" key="4">
    <source>
        <dbReference type="PROSITE-ProRule" id="PRU00110"/>
    </source>
</evidence>
<dbReference type="Proteomes" id="UP000534388">
    <property type="component" value="Unassembled WGS sequence"/>
</dbReference>
<evidence type="ECO:0000313" key="6">
    <source>
        <dbReference type="EMBL" id="MBA5640139.1"/>
    </source>
</evidence>